<gene>
    <name evidence="11" type="primary">accB</name>
    <name evidence="11" type="ORF">JFL75_08875</name>
</gene>
<dbReference type="UniPathway" id="UPA00094"/>
<protein>
    <recommendedName>
        <fullName evidence="3 9">Biotin carboxyl carrier protein of acetyl-CoA carboxylase</fullName>
    </recommendedName>
</protein>
<evidence type="ECO:0000259" key="10">
    <source>
        <dbReference type="PROSITE" id="PS50968"/>
    </source>
</evidence>
<keyword evidence="6 9" id="KW-0443">Lipid metabolism</keyword>
<comment type="pathway">
    <text evidence="2 9">Lipid metabolism; fatty acid biosynthesis.</text>
</comment>
<dbReference type="CDD" id="cd06850">
    <property type="entry name" value="biotinyl_domain"/>
    <property type="match status" value="1"/>
</dbReference>
<dbReference type="Gene3D" id="2.40.50.100">
    <property type="match status" value="1"/>
</dbReference>
<dbReference type="PROSITE" id="PS00188">
    <property type="entry name" value="BIOTIN"/>
    <property type="match status" value="1"/>
</dbReference>
<dbReference type="GO" id="GO:0003989">
    <property type="term" value="F:acetyl-CoA carboxylase activity"/>
    <property type="evidence" value="ECO:0007669"/>
    <property type="project" value="InterPro"/>
</dbReference>
<evidence type="ECO:0000256" key="5">
    <source>
        <dbReference type="ARBA" id="ARBA00022832"/>
    </source>
</evidence>
<feature type="domain" description="Lipoyl-binding" evidence="10">
    <location>
        <begin position="67"/>
        <end position="143"/>
    </location>
</feature>
<dbReference type="Pfam" id="PF00364">
    <property type="entry name" value="Biotin_lipoyl"/>
    <property type="match status" value="1"/>
</dbReference>
<dbReference type="NCBIfam" id="TIGR00531">
    <property type="entry name" value="BCCP"/>
    <property type="match status" value="1"/>
</dbReference>
<evidence type="ECO:0000256" key="9">
    <source>
        <dbReference type="RuleBase" id="RU364072"/>
    </source>
</evidence>
<evidence type="ECO:0000313" key="11">
    <source>
        <dbReference type="EMBL" id="QQO11012.1"/>
    </source>
</evidence>
<reference evidence="11" key="1">
    <citation type="submission" date="2021-01" db="EMBL/GenBank/DDBJ databases">
        <title>Description of Breznakiella homolactica.</title>
        <authorList>
            <person name="Song Y."/>
            <person name="Brune A."/>
        </authorList>
    </citation>
    <scope>NUCLEOTIDE SEQUENCE</scope>
    <source>
        <strain evidence="11">RmG30</strain>
    </source>
</reference>
<dbReference type="InterPro" id="IPR000089">
    <property type="entry name" value="Biotin_lipoyl"/>
</dbReference>
<dbReference type="GO" id="GO:0009317">
    <property type="term" value="C:acetyl-CoA carboxylase complex"/>
    <property type="evidence" value="ECO:0007669"/>
    <property type="project" value="InterPro"/>
</dbReference>
<dbReference type="InterPro" id="IPR050709">
    <property type="entry name" value="Biotin_Carboxyl_Carrier/Decarb"/>
</dbReference>
<dbReference type="AlphaFoldDB" id="A0A7T8BBW8"/>
<dbReference type="KEGG" id="bhc:JFL75_08875"/>
<keyword evidence="5 9" id="KW-0276">Fatty acid metabolism</keyword>
<dbReference type="SUPFAM" id="SSF51230">
    <property type="entry name" value="Single hybrid motif"/>
    <property type="match status" value="1"/>
</dbReference>
<proteinExistence type="predicted"/>
<dbReference type="PRINTS" id="PR01071">
    <property type="entry name" value="ACOABIOTINCC"/>
</dbReference>
<dbReference type="GO" id="GO:0006633">
    <property type="term" value="P:fatty acid biosynthetic process"/>
    <property type="evidence" value="ECO:0007669"/>
    <property type="project" value="UniProtKB-UniPathway"/>
</dbReference>
<keyword evidence="12" id="KW-1185">Reference proteome</keyword>
<dbReference type="Proteomes" id="UP000595917">
    <property type="component" value="Chromosome"/>
</dbReference>
<dbReference type="InterPro" id="IPR001882">
    <property type="entry name" value="Biotin_BS"/>
</dbReference>
<comment type="function">
    <text evidence="1 9">This protein is a component of the acetyl coenzyme A carboxylase complex; first, biotin carboxylase catalyzes the carboxylation of the carrier protein and then the transcarboxylase transfers the carboxyl group to form malonyl-CoA.</text>
</comment>
<dbReference type="PROSITE" id="PS50968">
    <property type="entry name" value="BIOTINYL_LIPOYL"/>
    <property type="match status" value="1"/>
</dbReference>
<dbReference type="PANTHER" id="PTHR45266">
    <property type="entry name" value="OXALOACETATE DECARBOXYLASE ALPHA CHAIN"/>
    <property type="match status" value="1"/>
</dbReference>
<sequence length="145" mass="15241">MDDKTILSIIDKFSSGTMNELDFSDGSVHLVLKKGGTGAAPAPAAESEASVRLGLPVNSVPAAGEDGETITSPIVATFYSSPSPEDPPFVKPGAKVKAGETLCILEAMKMMNHLEADFDCEVLAVKAQNGDLVEYGQGLFQVKRI</sequence>
<dbReference type="EMBL" id="CP067089">
    <property type="protein sequence ID" value="QQO11012.1"/>
    <property type="molecule type" value="Genomic_DNA"/>
</dbReference>
<dbReference type="RefSeq" id="WP_215628321.1">
    <property type="nucleotide sequence ID" value="NZ_CP067089.2"/>
</dbReference>
<evidence type="ECO:0000256" key="8">
    <source>
        <dbReference type="ARBA" id="ARBA00023267"/>
    </source>
</evidence>
<evidence type="ECO:0000313" key="12">
    <source>
        <dbReference type="Proteomes" id="UP000595917"/>
    </source>
</evidence>
<evidence type="ECO:0000256" key="6">
    <source>
        <dbReference type="ARBA" id="ARBA00023098"/>
    </source>
</evidence>
<dbReference type="InterPro" id="IPR011053">
    <property type="entry name" value="Single_hybrid_motif"/>
</dbReference>
<evidence type="ECO:0000256" key="2">
    <source>
        <dbReference type="ARBA" id="ARBA00005194"/>
    </source>
</evidence>
<evidence type="ECO:0000256" key="4">
    <source>
        <dbReference type="ARBA" id="ARBA00022516"/>
    </source>
</evidence>
<keyword evidence="7 9" id="KW-0275">Fatty acid biosynthesis</keyword>
<dbReference type="InterPro" id="IPR001249">
    <property type="entry name" value="AcCoA_biotinCC"/>
</dbReference>
<keyword evidence="8 9" id="KW-0092">Biotin</keyword>
<evidence type="ECO:0000256" key="7">
    <source>
        <dbReference type="ARBA" id="ARBA00023160"/>
    </source>
</evidence>
<keyword evidence="4 9" id="KW-0444">Lipid biosynthesis</keyword>
<evidence type="ECO:0000256" key="3">
    <source>
        <dbReference type="ARBA" id="ARBA00017562"/>
    </source>
</evidence>
<organism evidence="11 12">
    <name type="scientific">Breznakiella homolactica</name>
    <dbReference type="NCBI Taxonomy" id="2798577"/>
    <lineage>
        <taxon>Bacteria</taxon>
        <taxon>Pseudomonadati</taxon>
        <taxon>Spirochaetota</taxon>
        <taxon>Spirochaetia</taxon>
        <taxon>Spirochaetales</taxon>
        <taxon>Breznakiellaceae</taxon>
        <taxon>Breznakiella</taxon>
    </lineage>
</organism>
<name>A0A7T8BBW8_9SPIR</name>
<dbReference type="PANTHER" id="PTHR45266:SF3">
    <property type="entry name" value="OXALOACETATE DECARBOXYLASE ALPHA CHAIN"/>
    <property type="match status" value="1"/>
</dbReference>
<accession>A0A7T8BBW8</accession>
<evidence type="ECO:0000256" key="1">
    <source>
        <dbReference type="ARBA" id="ARBA00003761"/>
    </source>
</evidence>